<gene>
    <name evidence="3" type="primary">bla</name>
    <name evidence="3" type="ORF">MTR66_00740</name>
</gene>
<keyword evidence="3" id="KW-0378">Hydrolase</keyword>
<dbReference type="RefSeq" id="WP_243917038.1">
    <property type="nucleotide sequence ID" value="NZ_JALHLG010000001.1"/>
</dbReference>
<dbReference type="InterPro" id="IPR050855">
    <property type="entry name" value="NDM-1-like"/>
</dbReference>
<dbReference type="PANTHER" id="PTHR42951">
    <property type="entry name" value="METALLO-BETA-LACTAMASE DOMAIN-CONTAINING"/>
    <property type="match status" value="1"/>
</dbReference>
<reference evidence="3 4" key="1">
    <citation type="submission" date="2022-04" db="EMBL/GenBank/DDBJ databases">
        <title>Identification of a novel bacterium isolated from mangrove sediments.</title>
        <authorList>
            <person name="Pan X."/>
        </authorList>
    </citation>
    <scope>NUCLEOTIDE SEQUENCE [LARGE SCALE GENOMIC DNA]</scope>
    <source>
        <strain evidence="3 4">B2638</strain>
    </source>
</reference>
<feature type="domain" description="Metallo-beta-lactamase" evidence="2">
    <location>
        <begin position="66"/>
        <end position="257"/>
    </location>
</feature>
<protein>
    <submittedName>
        <fullName evidence="3">Subclass B3 metallo-beta-lactamase</fullName>
        <ecNumber evidence="3">3.5.2.6</ecNumber>
    </submittedName>
</protein>
<dbReference type="SUPFAM" id="SSF56281">
    <property type="entry name" value="Metallo-hydrolase/oxidoreductase"/>
    <property type="match status" value="1"/>
</dbReference>
<dbReference type="InterPro" id="IPR001279">
    <property type="entry name" value="Metallo-B-lactamas"/>
</dbReference>
<dbReference type="EC" id="3.5.2.6" evidence="3"/>
<keyword evidence="1" id="KW-0732">Signal</keyword>
<dbReference type="CDD" id="cd16315">
    <property type="entry name" value="EVM-1-like_MBL-B3"/>
    <property type="match status" value="1"/>
</dbReference>
<dbReference type="SMART" id="SM00849">
    <property type="entry name" value="Lactamase_B"/>
    <property type="match status" value="1"/>
</dbReference>
<evidence type="ECO:0000313" key="4">
    <source>
        <dbReference type="Proteomes" id="UP001202281"/>
    </source>
</evidence>
<evidence type="ECO:0000256" key="1">
    <source>
        <dbReference type="SAM" id="SignalP"/>
    </source>
</evidence>
<comment type="caution">
    <text evidence="3">The sequence shown here is derived from an EMBL/GenBank/DDBJ whole genome shotgun (WGS) entry which is preliminary data.</text>
</comment>
<dbReference type="PANTHER" id="PTHR42951:SF17">
    <property type="entry name" value="METALLO-BETA-LACTAMASE DOMAIN-CONTAINING PROTEIN"/>
    <property type="match status" value="1"/>
</dbReference>
<dbReference type="NCBIfam" id="NF033105">
    <property type="entry name" value="bla_subclass_B3"/>
    <property type="match status" value="1"/>
</dbReference>
<feature type="chain" id="PRO_5045995093" evidence="1">
    <location>
        <begin position="24"/>
        <end position="312"/>
    </location>
</feature>
<dbReference type="EMBL" id="JALHLG010000001">
    <property type="protein sequence ID" value="MCJ2185336.1"/>
    <property type="molecule type" value="Genomic_DNA"/>
</dbReference>
<dbReference type="Proteomes" id="UP001202281">
    <property type="component" value="Unassembled WGS sequence"/>
</dbReference>
<evidence type="ECO:0000313" key="3">
    <source>
        <dbReference type="EMBL" id="MCJ2185336.1"/>
    </source>
</evidence>
<sequence>MTRLLKTILPAALLAAAPAAAYAAPAAPAAHTAKALAEACEGRDGWIDPAPPAHIFGNTWYVGTCGISAILITGPEGHILIDGGMAEAAPLVLANIAVLGFKASDVRWILSSHEHFDHAGALAALQRATGAQVAALKPAAAVLETGEPSSNDPQYGMLKGMAPVKVDRILADGDSIVAGPIAATAHATPAHSPGSTSWTWQSCDETFTCRMIAYADSATAISADSYRFSEHPGRVAQVHEGLARIAALPCDILLTPHPSASAMMERFAGKAPLTDSTVCRTYAETAKRRFAARLAAENVTDAAESAAAELKD</sequence>
<keyword evidence="4" id="KW-1185">Reference proteome</keyword>
<dbReference type="Pfam" id="PF00753">
    <property type="entry name" value="Lactamase_B"/>
    <property type="match status" value="1"/>
</dbReference>
<dbReference type="NCBIfam" id="NF012229">
    <property type="entry name" value="bla_class_B_core"/>
    <property type="match status" value="1"/>
</dbReference>
<evidence type="ECO:0000259" key="2">
    <source>
        <dbReference type="SMART" id="SM00849"/>
    </source>
</evidence>
<dbReference type="InterPro" id="IPR036866">
    <property type="entry name" value="RibonucZ/Hydroxyglut_hydro"/>
</dbReference>
<name>A0ABT0BJV6_9SPHN</name>
<dbReference type="Gene3D" id="3.60.15.10">
    <property type="entry name" value="Ribonuclease Z/Hydroxyacylglutathione hydrolase-like"/>
    <property type="match status" value="1"/>
</dbReference>
<dbReference type="GO" id="GO:0008800">
    <property type="term" value="F:beta-lactamase activity"/>
    <property type="evidence" value="ECO:0007669"/>
    <property type="project" value="UniProtKB-EC"/>
</dbReference>
<feature type="signal peptide" evidence="1">
    <location>
        <begin position="1"/>
        <end position="23"/>
    </location>
</feature>
<accession>A0ABT0BJV6</accession>
<organism evidence="3 4">
    <name type="scientific">Novosphingobium beihaiensis</name>
    <dbReference type="NCBI Taxonomy" id="2930389"/>
    <lineage>
        <taxon>Bacteria</taxon>
        <taxon>Pseudomonadati</taxon>
        <taxon>Pseudomonadota</taxon>
        <taxon>Alphaproteobacteria</taxon>
        <taxon>Sphingomonadales</taxon>
        <taxon>Sphingomonadaceae</taxon>
        <taxon>Novosphingobium</taxon>
    </lineage>
</organism>
<proteinExistence type="predicted"/>